<dbReference type="GO" id="GO:0020037">
    <property type="term" value="F:heme binding"/>
    <property type="evidence" value="ECO:0007669"/>
    <property type="project" value="InterPro"/>
</dbReference>
<keyword evidence="3" id="KW-0479">Metal-binding</keyword>
<dbReference type="GO" id="GO:0005506">
    <property type="term" value="F:iron ion binding"/>
    <property type="evidence" value="ECO:0007669"/>
    <property type="project" value="InterPro"/>
</dbReference>
<evidence type="ECO:0000256" key="1">
    <source>
        <dbReference type="ARBA" id="ARBA00010617"/>
    </source>
</evidence>
<dbReference type="SUPFAM" id="SSF48264">
    <property type="entry name" value="Cytochrome P450"/>
    <property type="match status" value="1"/>
</dbReference>
<comment type="caution">
    <text evidence="6">The sequence shown here is derived from an EMBL/GenBank/DDBJ whole genome shotgun (WGS) entry which is preliminary data.</text>
</comment>
<keyword evidence="2" id="KW-0349">Heme</keyword>
<keyword evidence="5" id="KW-0472">Membrane</keyword>
<dbReference type="RefSeq" id="XP_060357811.1">
    <property type="nucleotide sequence ID" value="XM_060510992.1"/>
</dbReference>
<dbReference type="Proteomes" id="UP001244207">
    <property type="component" value="Unassembled WGS sequence"/>
</dbReference>
<evidence type="ECO:0000256" key="3">
    <source>
        <dbReference type="ARBA" id="ARBA00022723"/>
    </source>
</evidence>
<keyword evidence="7" id="KW-1185">Reference proteome</keyword>
<dbReference type="InterPro" id="IPR050529">
    <property type="entry name" value="CYP450_sterol_14alpha_dmase"/>
</dbReference>
<dbReference type="InterPro" id="IPR036396">
    <property type="entry name" value="Cyt_P450_sf"/>
</dbReference>
<name>A0AAD8U5J5_GLOAC</name>
<accession>A0AAD8U5J5</accession>
<dbReference type="AlphaFoldDB" id="A0AAD8U5J5"/>
<protein>
    <submittedName>
        <fullName evidence="6">Cytochrome P450</fullName>
    </submittedName>
</protein>
<dbReference type="GO" id="GO:0016705">
    <property type="term" value="F:oxidoreductase activity, acting on paired donors, with incorporation or reduction of molecular oxygen"/>
    <property type="evidence" value="ECO:0007669"/>
    <property type="project" value="InterPro"/>
</dbReference>
<proteinExistence type="inferred from homology"/>
<gene>
    <name evidence="6" type="ORF">BDZ83DRAFT_657929</name>
</gene>
<evidence type="ECO:0000313" key="7">
    <source>
        <dbReference type="Proteomes" id="UP001244207"/>
    </source>
</evidence>
<organism evidence="6 7">
    <name type="scientific">Glomerella acutata</name>
    <name type="common">Colletotrichum acutatum</name>
    <dbReference type="NCBI Taxonomy" id="27357"/>
    <lineage>
        <taxon>Eukaryota</taxon>
        <taxon>Fungi</taxon>
        <taxon>Dikarya</taxon>
        <taxon>Ascomycota</taxon>
        <taxon>Pezizomycotina</taxon>
        <taxon>Sordariomycetes</taxon>
        <taxon>Hypocreomycetidae</taxon>
        <taxon>Glomerellales</taxon>
        <taxon>Glomerellaceae</taxon>
        <taxon>Colletotrichum</taxon>
        <taxon>Colletotrichum acutatum species complex</taxon>
    </lineage>
</organism>
<evidence type="ECO:0000313" key="6">
    <source>
        <dbReference type="EMBL" id="KAK1706411.1"/>
    </source>
</evidence>
<dbReference type="GeneID" id="85394891"/>
<dbReference type="Gene3D" id="1.10.630.10">
    <property type="entry name" value="Cytochrome P450"/>
    <property type="match status" value="1"/>
</dbReference>
<evidence type="ECO:0000256" key="2">
    <source>
        <dbReference type="ARBA" id="ARBA00022617"/>
    </source>
</evidence>
<keyword evidence="5" id="KW-1133">Transmembrane helix</keyword>
<dbReference type="EMBL" id="JAHMHS010000227">
    <property type="protein sequence ID" value="KAK1706411.1"/>
    <property type="molecule type" value="Genomic_DNA"/>
</dbReference>
<feature type="transmembrane region" description="Helical" evidence="5">
    <location>
        <begin position="23"/>
        <end position="46"/>
    </location>
</feature>
<comment type="similarity">
    <text evidence="1">Belongs to the cytochrome P450 family.</text>
</comment>
<dbReference type="PANTHER" id="PTHR24304:SF2">
    <property type="entry name" value="24-HYDROXYCHOLESTEROL 7-ALPHA-HYDROXYLASE"/>
    <property type="match status" value="1"/>
</dbReference>
<evidence type="ECO:0000256" key="5">
    <source>
        <dbReference type="SAM" id="Phobius"/>
    </source>
</evidence>
<keyword evidence="5" id="KW-0812">Transmembrane</keyword>
<dbReference type="PANTHER" id="PTHR24304">
    <property type="entry name" value="CYTOCHROME P450 FAMILY 7"/>
    <property type="match status" value="1"/>
</dbReference>
<feature type="transmembrane region" description="Helical" evidence="5">
    <location>
        <begin position="359"/>
        <end position="384"/>
    </location>
</feature>
<sequence>MFTSVLGEACLSGKVRDAVTKSAWFVFILSSPFLLTYLFTSIRFLWQNQRYEKPNRRPAVPPYFIPGLGHTHAILFNAEKFLRPLQYVNTMKVHLNIMFANTSPRSRLNGIVISLSAPASSLCYVLPGEGVRSLFKGPRELVPVPSIFDALTIFFGLEAVDYHVFEHDHISAFESRDGAGCSTSHPDASRRIMEHQRKDFITFLNGENLRLVMDRFSSNLSQRLWPQNAFVPDQDPVVLPDLYKFVRDVIFRAEVEALYGEHIFRVCPSFCEDFWAFYDAFPVVSRGSPRWMYPSQYRTRDRIIRSLSKWRSWCISHSINDDAEPGDAEFDPIWGTRYVRNMVRRYEDLGFSDAGTSSVILGFLFVTTANTIPAACWMVLHALLDLTLTSRLRHESGIRDNSEETSLDCTALSSAPLLNSVYRETLRLHVAGAIGRKSVGAGLRLHGDSFSTLPSGTTALSANWLGGLDGAVWNTGRTINGVSEHSLESFWAERFLEYPDDPTSGPLRRSDSARHNYNVSEKCVRDDIKAKLSNPSALRGHFFPFGGGAWRCPGETLAKNTILVSVFLILRDFDVEILDPADATKARSHHRAMPFGSHAFDREAA</sequence>
<reference evidence="6" key="1">
    <citation type="submission" date="2021-12" db="EMBL/GenBank/DDBJ databases">
        <title>Comparative genomics, transcriptomics and evolutionary studies reveal genomic signatures of adaptation to plant cell wall in hemibiotrophic fungi.</title>
        <authorList>
            <consortium name="DOE Joint Genome Institute"/>
            <person name="Baroncelli R."/>
            <person name="Diaz J.F."/>
            <person name="Benocci T."/>
            <person name="Peng M."/>
            <person name="Battaglia E."/>
            <person name="Haridas S."/>
            <person name="Andreopoulos W."/>
            <person name="Labutti K."/>
            <person name="Pangilinan J."/>
            <person name="Floch G.L."/>
            <person name="Makela M.R."/>
            <person name="Henrissat B."/>
            <person name="Grigoriev I.V."/>
            <person name="Crouch J.A."/>
            <person name="De Vries R.P."/>
            <person name="Sukno S.A."/>
            <person name="Thon M.R."/>
        </authorList>
    </citation>
    <scope>NUCLEOTIDE SEQUENCE</scope>
    <source>
        <strain evidence="6">CBS 112980</strain>
    </source>
</reference>
<dbReference type="GO" id="GO:0008395">
    <property type="term" value="F:steroid hydroxylase activity"/>
    <property type="evidence" value="ECO:0007669"/>
    <property type="project" value="TreeGrafter"/>
</dbReference>
<evidence type="ECO:0000256" key="4">
    <source>
        <dbReference type="ARBA" id="ARBA00023004"/>
    </source>
</evidence>
<keyword evidence="4" id="KW-0408">Iron</keyword>